<dbReference type="InterPro" id="IPR011622">
    <property type="entry name" value="7TMR_DISM_rcpt_extracell_dom2"/>
</dbReference>
<dbReference type="PANTHER" id="PTHR46663">
    <property type="entry name" value="DIGUANYLATE CYCLASE DGCT-RELATED"/>
    <property type="match status" value="1"/>
</dbReference>
<keyword evidence="5" id="KW-1185">Reference proteome</keyword>
<dbReference type="CDD" id="cd01949">
    <property type="entry name" value="GGDEF"/>
    <property type="match status" value="1"/>
</dbReference>
<feature type="transmembrane region" description="Helical" evidence="1">
    <location>
        <begin position="183"/>
        <end position="204"/>
    </location>
</feature>
<dbReference type="SMART" id="SM00267">
    <property type="entry name" value="GGDEF"/>
    <property type="match status" value="1"/>
</dbReference>
<feature type="transmembrane region" description="Helical" evidence="1">
    <location>
        <begin position="367"/>
        <end position="384"/>
    </location>
</feature>
<feature type="chain" id="PRO_5045211337" evidence="2">
    <location>
        <begin position="18"/>
        <end position="566"/>
    </location>
</feature>
<dbReference type="SUPFAM" id="SSF55073">
    <property type="entry name" value="Nucleotide cyclase"/>
    <property type="match status" value="1"/>
</dbReference>
<evidence type="ECO:0000259" key="3">
    <source>
        <dbReference type="PROSITE" id="PS50887"/>
    </source>
</evidence>
<dbReference type="EMBL" id="JAUHHC010000004">
    <property type="protein sequence ID" value="MDN3922019.1"/>
    <property type="molecule type" value="Genomic_DNA"/>
</dbReference>
<keyword evidence="1" id="KW-0472">Membrane</keyword>
<proteinExistence type="predicted"/>
<keyword evidence="2" id="KW-0732">Signal</keyword>
<dbReference type="Pfam" id="PF07696">
    <property type="entry name" value="7TMR-DISMED2"/>
    <property type="match status" value="1"/>
</dbReference>
<dbReference type="InterPro" id="IPR052163">
    <property type="entry name" value="DGC-Regulatory_Protein"/>
</dbReference>
<dbReference type="GO" id="GO:0052621">
    <property type="term" value="F:diguanylate cyclase activity"/>
    <property type="evidence" value="ECO:0007669"/>
    <property type="project" value="UniProtKB-EC"/>
</dbReference>
<keyword evidence="4" id="KW-0548">Nucleotidyltransferase</keyword>
<dbReference type="Gene3D" id="2.60.40.2380">
    <property type="match status" value="1"/>
</dbReference>
<keyword evidence="4" id="KW-0808">Transferase</keyword>
<dbReference type="Proteomes" id="UP001228044">
    <property type="component" value="Unassembled WGS sequence"/>
</dbReference>
<feature type="transmembrane region" description="Helical" evidence="1">
    <location>
        <begin position="336"/>
        <end position="355"/>
    </location>
</feature>
<dbReference type="NCBIfam" id="TIGR00254">
    <property type="entry name" value="GGDEF"/>
    <property type="match status" value="1"/>
</dbReference>
<dbReference type="InterPro" id="IPR000160">
    <property type="entry name" value="GGDEF_dom"/>
</dbReference>
<dbReference type="PROSITE" id="PS50887">
    <property type="entry name" value="GGDEF"/>
    <property type="match status" value="1"/>
</dbReference>
<evidence type="ECO:0000256" key="2">
    <source>
        <dbReference type="SAM" id="SignalP"/>
    </source>
</evidence>
<feature type="transmembrane region" description="Helical" evidence="1">
    <location>
        <begin position="302"/>
        <end position="324"/>
    </location>
</feature>
<accession>A0ABT8DY32</accession>
<sequence>MLLLALMVALLPLSARAAGSAAPLVLEDKIGTLQTWPAVTVLGDPGKQMGVGEALARLDQFRPPQGAYATLGLRKEAVWLHIPVEVPAGSAGRWVLDIDYPALNRIDVHVVRDGQVLQQALLGNLQPYSKRPIGSRSHALGLELKSGAKSELLLRVETSGGMIVPITLNRAAPFHARAMGEQMLQGLLTGLGFCLLLYSLAQWLSLREPLFAKYALLISGSLLFSVFQFGIGAQYLWTDNIWFELHAGGLSALIAACGSFLFIEQALSGPDSNRWFGRLMKGGAALTVLSAAMFALDLIDTHIVTAIVGSLGLAPALLGLPGAIRRQRRGDSVGGYFLVAWAAYFFFTAITVAMIKGQIGVNVWTMHSFQIGATLDMLIFMRVLGLRTVAIKAAAQQAARERDLLHSLAHTDALTGLANRRGLTTALNSALLHCAPERMVGVFLLDLNGFKGVNDSFGHEVGDELLVAVGRRLQARLHGDDLVARLGGDEFIVMCRDLQRAEQAEDLARRLSEAFETPFLVGEHQCRVGLTIGHALAPRDGLAAAELIKRADAAMYRGKKNRRLAA</sequence>
<dbReference type="Pfam" id="PF00990">
    <property type="entry name" value="GGDEF"/>
    <property type="match status" value="1"/>
</dbReference>
<evidence type="ECO:0000313" key="4">
    <source>
        <dbReference type="EMBL" id="MDN3922019.1"/>
    </source>
</evidence>
<organism evidence="4 5">
    <name type="scientific">Roseateles violae</name>
    <dbReference type="NCBI Taxonomy" id="3058042"/>
    <lineage>
        <taxon>Bacteria</taxon>
        <taxon>Pseudomonadati</taxon>
        <taxon>Pseudomonadota</taxon>
        <taxon>Betaproteobacteria</taxon>
        <taxon>Burkholderiales</taxon>
        <taxon>Sphaerotilaceae</taxon>
        <taxon>Roseateles</taxon>
    </lineage>
</organism>
<dbReference type="InterPro" id="IPR029787">
    <property type="entry name" value="Nucleotide_cyclase"/>
</dbReference>
<comment type="caution">
    <text evidence="4">The sequence shown here is derived from an EMBL/GenBank/DDBJ whole genome shotgun (WGS) entry which is preliminary data.</text>
</comment>
<protein>
    <submittedName>
        <fullName evidence="4">Diguanylate cyclase</fullName>
        <ecNumber evidence="4">2.7.7.65</ecNumber>
    </submittedName>
</protein>
<dbReference type="Pfam" id="PF07695">
    <property type="entry name" value="7TMR-DISM_7TM"/>
    <property type="match status" value="1"/>
</dbReference>
<feature type="transmembrane region" description="Helical" evidence="1">
    <location>
        <begin position="243"/>
        <end position="263"/>
    </location>
</feature>
<dbReference type="InterPro" id="IPR043128">
    <property type="entry name" value="Rev_trsase/Diguanyl_cyclase"/>
</dbReference>
<gene>
    <name evidence="4" type="ORF">QWJ38_17140</name>
</gene>
<feature type="transmembrane region" description="Helical" evidence="1">
    <location>
        <begin position="275"/>
        <end position="296"/>
    </location>
</feature>
<name>A0ABT8DY32_9BURK</name>
<dbReference type="EC" id="2.7.7.65" evidence="4"/>
<reference evidence="4 5" key="1">
    <citation type="submission" date="2023-06" db="EMBL/GenBank/DDBJ databases">
        <title>Pelomonas sp. PFR6 16S ribosomal RNA gene Genome sequencing and assembly.</title>
        <authorList>
            <person name="Woo H."/>
        </authorList>
    </citation>
    <scope>NUCLEOTIDE SEQUENCE [LARGE SCALE GENOMIC DNA]</scope>
    <source>
        <strain evidence="4 5">PFR6</strain>
    </source>
</reference>
<keyword evidence="1" id="KW-0812">Transmembrane</keyword>
<feature type="signal peptide" evidence="2">
    <location>
        <begin position="1"/>
        <end position="17"/>
    </location>
</feature>
<dbReference type="InterPro" id="IPR011623">
    <property type="entry name" value="7TMR_DISM_rcpt_extracell_dom1"/>
</dbReference>
<feature type="transmembrane region" description="Helical" evidence="1">
    <location>
        <begin position="216"/>
        <end position="237"/>
    </location>
</feature>
<dbReference type="Gene3D" id="3.30.70.270">
    <property type="match status" value="1"/>
</dbReference>
<dbReference type="RefSeq" id="WP_290360317.1">
    <property type="nucleotide sequence ID" value="NZ_JAUHHC010000004.1"/>
</dbReference>
<evidence type="ECO:0000256" key="1">
    <source>
        <dbReference type="SAM" id="Phobius"/>
    </source>
</evidence>
<dbReference type="PANTHER" id="PTHR46663:SF2">
    <property type="entry name" value="GGDEF DOMAIN-CONTAINING PROTEIN"/>
    <property type="match status" value="1"/>
</dbReference>
<evidence type="ECO:0000313" key="5">
    <source>
        <dbReference type="Proteomes" id="UP001228044"/>
    </source>
</evidence>
<feature type="domain" description="GGDEF" evidence="3">
    <location>
        <begin position="438"/>
        <end position="566"/>
    </location>
</feature>
<keyword evidence="1" id="KW-1133">Transmembrane helix</keyword>